<gene>
    <name evidence="1" type="ORF">OGATHE_006636</name>
</gene>
<protein>
    <submittedName>
        <fullName evidence="1">Uncharacterized protein</fullName>
    </submittedName>
</protein>
<proteinExistence type="predicted"/>
<evidence type="ECO:0000313" key="2">
    <source>
        <dbReference type="Proteomes" id="UP000788993"/>
    </source>
</evidence>
<comment type="caution">
    <text evidence="1">The sequence shown here is derived from an EMBL/GenBank/DDBJ whole genome shotgun (WGS) entry which is preliminary data.</text>
</comment>
<dbReference type="AlphaFoldDB" id="A0A9P8SYJ8"/>
<keyword evidence="2" id="KW-1185">Reference proteome</keyword>
<reference evidence="1" key="2">
    <citation type="submission" date="2021-01" db="EMBL/GenBank/DDBJ databases">
        <authorList>
            <person name="Schikora-Tamarit M.A."/>
        </authorList>
    </citation>
    <scope>NUCLEOTIDE SEQUENCE</scope>
    <source>
        <strain evidence="1">NCAIM Y.01608</strain>
    </source>
</reference>
<accession>A0A9P8SYJ8</accession>
<organism evidence="1 2">
    <name type="scientific">Ogataea polymorpha</name>
    <dbReference type="NCBI Taxonomy" id="460523"/>
    <lineage>
        <taxon>Eukaryota</taxon>
        <taxon>Fungi</taxon>
        <taxon>Dikarya</taxon>
        <taxon>Ascomycota</taxon>
        <taxon>Saccharomycotina</taxon>
        <taxon>Pichiomycetes</taxon>
        <taxon>Pichiales</taxon>
        <taxon>Pichiaceae</taxon>
        <taxon>Ogataea</taxon>
    </lineage>
</organism>
<sequence>MMWFSLFSSKSRECEFGSLNGFGLKSSTGYNVELVEFVEAREGMEEEVESEGMEAVVGSDWNEYGFCKLYAEYLAFRLMEPEVLLMAIFGLCGDGEGMCENEGTLVQ</sequence>
<evidence type="ECO:0000313" key="1">
    <source>
        <dbReference type="EMBL" id="KAH3658910.1"/>
    </source>
</evidence>
<dbReference type="Proteomes" id="UP000788993">
    <property type="component" value="Unassembled WGS sequence"/>
</dbReference>
<reference evidence="1" key="1">
    <citation type="journal article" date="2021" name="Open Biol.">
        <title>Shared evolutionary footprints suggest mitochondrial oxidative damage underlies multiple complex I losses in fungi.</title>
        <authorList>
            <person name="Schikora-Tamarit M.A."/>
            <person name="Marcet-Houben M."/>
            <person name="Nosek J."/>
            <person name="Gabaldon T."/>
        </authorList>
    </citation>
    <scope>NUCLEOTIDE SEQUENCE</scope>
    <source>
        <strain evidence="1">NCAIM Y.01608</strain>
    </source>
</reference>
<name>A0A9P8SYJ8_9ASCO</name>
<dbReference type="EMBL" id="JAEUBD010001571">
    <property type="protein sequence ID" value="KAH3658910.1"/>
    <property type="molecule type" value="Genomic_DNA"/>
</dbReference>